<dbReference type="InterPro" id="IPR036397">
    <property type="entry name" value="RNaseH_sf"/>
</dbReference>
<dbReference type="EMBL" id="JBJJXI010000011">
    <property type="protein sequence ID" value="KAL3407373.1"/>
    <property type="molecule type" value="Genomic_DNA"/>
</dbReference>
<protein>
    <submittedName>
        <fullName evidence="1">Uncharacterized protein</fullName>
    </submittedName>
</protein>
<organism evidence="1 2">
    <name type="scientific">Trichogramma kaykai</name>
    <dbReference type="NCBI Taxonomy" id="54128"/>
    <lineage>
        <taxon>Eukaryota</taxon>
        <taxon>Metazoa</taxon>
        <taxon>Ecdysozoa</taxon>
        <taxon>Arthropoda</taxon>
        <taxon>Hexapoda</taxon>
        <taxon>Insecta</taxon>
        <taxon>Pterygota</taxon>
        <taxon>Neoptera</taxon>
        <taxon>Endopterygota</taxon>
        <taxon>Hymenoptera</taxon>
        <taxon>Apocrita</taxon>
        <taxon>Proctotrupomorpha</taxon>
        <taxon>Chalcidoidea</taxon>
        <taxon>Trichogrammatidae</taxon>
        <taxon>Trichogramma</taxon>
    </lineage>
</organism>
<dbReference type="Gene3D" id="3.30.420.10">
    <property type="entry name" value="Ribonuclease H-like superfamily/Ribonuclease H"/>
    <property type="match status" value="1"/>
</dbReference>
<sequence>MTWIGIIGEEFFPIFFRNAWWQQVGSPVYASRESRANLNRLFPNRWIGRGGPIPRPAKSPDLTVCDCGLWADLKRRVHKRGSPANVAEFTRFIEEECRQFPRESIHRATSSMKRRMTLCLQENDRHFQQFLKTRRERD</sequence>
<dbReference type="Proteomes" id="UP001627154">
    <property type="component" value="Unassembled WGS sequence"/>
</dbReference>
<gene>
    <name evidence="1" type="ORF">TKK_000626</name>
</gene>
<dbReference type="PANTHER" id="PTHR47326">
    <property type="entry name" value="TRANSPOSABLE ELEMENT TC3 TRANSPOSASE-LIKE PROTEIN"/>
    <property type="match status" value="1"/>
</dbReference>
<comment type="caution">
    <text evidence="1">The sequence shown here is derived from an EMBL/GenBank/DDBJ whole genome shotgun (WGS) entry which is preliminary data.</text>
</comment>
<keyword evidence="2" id="KW-1185">Reference proteome</keyword>
<name>A0ABD2XQR5_9HYME</name>
<dbReference type="AlphaFoldDB" id="A0ABD2XQR5"/>
<proteinExistence type="predicted"/>
<accession>A0ABD2XQR5</accession>
<evidence type="ECO:0000313" key="2">
    <source>
        <dbReference type="Proteomes" id="UP001627154"/>
    </source>
</evidence>
<dbReference type="PANTHER" id="PTHR47326:SF1">
    <property type="entry name" value="HTH PSQ-TYPE DOMAIN-CONTAINING PROTEIN"/>
    <property type="match status" value="1"/>
</dbReference>
<evidence type="ECO:0000313" key="1">
    <source>
        <dbReference type="EMBL" id="KAL3407373.1"/>
    </source>
</evidence>
<reference evidence="1 2" key="1">
    <citation type="journal article" date="2024" name="bioRxiv">
        <title>A reference genome for Trichogramma kaykai: A tiny desert-dwelling parasitoid wasp with competing sex-ratio distorters.</title>
        <authorList>
            <person name="Culotta J."/>
            <person name="Lindsey A.R."/>
        </authorList>
    </citation>
    <scope>NUCLEOTIDE SEQUENCE [LARGE SCALE GENOMIC DNA]</scope>
    <source>
        <strain evidence="1 2">KSX58</strain>
    </source>
</reference>